<dbReference type="InParanoid" id="A0A1I1ZYT1"/>
<dbReference type="Gene3D" id="3.40.50.12780">
    <property type="entry name" value="N-terminal domain of ligase-like"/>
    <property type="match status" value="1"/>
</dbReference>
<dbReference type="STRING" id="385682.SAMN05444380_11061"/>
<dbReference type="eggNOG" id="COG1022">
    <property type="taxonomic scope" value="Bacteria"/>
</dbReference>
<dbReference type="InterPro" id="IPR009081">
    <property type="entry name" value="PP-bd_ACP"/>
</dbReference>
<gene>
    <name evidence="3" type="ORF">SAMN05444380_11061</name>
</gene>
<dbReference type="OrthoDB" id="9778383at2"/>
<protein>
    <submittedName>
        <fullName evidence="3">Long-chain acyl-CoA synthetase</fullName>
    </submittedName>
</protein>
<dbReference type="SUPFAM" id="SSF47336">
    <property type="entry name" value="ACP-like"/>
    <property type="match status" value="1"/>
</dbReference>
<dbReference type="PROSITE" id="PS50075">
    <property type="entry name" value="CARRIER"/>
    <property type="match status" value="1"/>
</dbReference>
<proteinExistence type="predicted"/>
<evidence type="ECO:0000313" key="3">
    <source>
        <dbReference type="EMBL" id="SFE36825.1"/>
    </source>
</evidence>
<dbReference type="RefSeq" id="WP_010527194.1">
    <property type="nucleotide sequence ID" value="NZ_AFSL01000035.1"/>
</dbReference>
<dbReference type="PROSITE" id="PS00455">
    <property type="entry name" value="AMP_BINDING"/>
    <property type="match status" value="1"/>
</dbReference>
<comment type="catalytic activity">
    <reaction evidence="1">
        <text>a long-chain fatty acid + ATP + CoA = a long-chain fatty acyl-CoA + AMP + diphosphate</text>
        <dbReference type="Rhea" id="RHEA:15421"/>
        <dbReference type="ChEBI" id="CHEBI:30616"/>
        <dbReference type="ChEBI" id="CHEBI:33019"/>
        <dbReference type="ChEBI" id="CHEBI:57287"/>
        <dbReference type="ChEBI" id="CHEBI:57560"/>
        <dbReference type="ChEBI" id="CHEBI:83139"/>
        <dbReference type="ChEBI" id="CHEBI:456215"/>
        <dbReference type="EC" id="6.2.1.3"/>
    </reaction>
    <physiologicalReaction direction="left-to-right" evidence="1">
        <dbReference type="Rhea" id="RHEA:15422"/>
    </physiologicalReaction>
</comment>
<dbReference type="Pfam" id="PF01553">
    <property type="entry name" value="Acyltransferase"/>
    <property type="match status" value="1"/>
</dbReference>
<sequence>MGRKAAIIYGNDSISYSGLLKHIGQYAASFKIEKSGTAALFFENRPEWVYSFYAIWKNQGIPVPIDHLATADEVAYILNDCRPEIVFTSKNNRETLLKAIEIAGLTTQIIDVDSLSNENRSGAPQYHFPKPEATDTAVIIYTSGTTGSPKGVMLSFDNLLANIEGVAHKIKIYSHETRTMMLLPLHHIFPLMGTMIIPLYVGGTISICPSMASEEILSTLRNSKINLLIGVPRLYSAIGKGIRDKIDANKIAKFLFRLSSKINNKRFSRLIFSSLHKKMGGALTYLVSGGAALDPEVAQVFKTLGFEVLEGYGMTESAPMITFTRPGRFKSGSPGEALPGTKIEIIDGEITASGRQIMKGYYNRPEETAEVLKDGRLHTGDLGYLSEEGFLFITGRKKEIIVLSNGKNVNPAGLEQKIETSPLVRECGVFFKDDMLQAIIVPEKSALMEAGETDNLEDIIRWEVIDTYNKEVSSYKKIMRFYLTDQELPRTRLSKLQRYKLKDLVRDTGETREKTSAPEFEEYKMIASYLSKEKNRTVSPHHHIEMDLGLDSLDKVAFQTYLDQTFGVKMEPTEMLKFNNILLLSEHIRTVKTKITEQKINWKEILKEKVHINLPKTWITGSLFVRLSKFFFHIYFRFRAKGVKNIPEGPCIITPNHQSFFDGLFVASYLKSRQLRKTYFYAKEKHIRQRWLKFLANRNNIIIMDLNKDLKTSIQKMAEVLKRNRNLIIFPEGTRSKSGHLGPFKKTFAILSRELNVPIVPVSIKGAHKALPKGSKFPKPFKKVDVEFLEPIYPGKESYETLTVKVKNKIQYKINEPGFPR</sequence>
<feature type="domain" description="Carrier" evidence="2">
    <location>
        <begin position="516"/>
        <end position="592"/>
    </location>
</feature>
<evidence type="ECO:0000259" key="2">
    <source>
        <dbReference type="PROSITE" id="PS50075"/>
    </source>
</evidence>
<dbReference type="CDD" id="cd07989">
    <property type="entry name" value="LPLAT_AGPAT-like"/>
    <property type="match status" value="1"/>
</dbReference>
<dbReference type="SUPFAM" id="SSF69593">
    <property type="entry name" value="Glycerol-3-phosphate (1)-acyltransferase"/>
    <property type="match status" value="1"/>
</dbReference>
<dbReference type="PANTHER" id="PTHR43272">
    <property type="entry name" value="LONG-CHAIN-FATTY-ACID--COA LIGASE"/>
    <property type="match status" value="1"/>
</dbReference>
<organism evidence="3 4">
    <name type="scientific">Thermophagus xiamenensis</name>
    <dbReference type="NCBI Taxonomy" id="385682"/>
    <lineage>
        <taxon>Bacteria</taxon>
        <taxon>Pseudomonadati</taxon>
        <taxon>Bacteroidota</taxon>
        <taxon>Bacteroidia</taxon>
        <taxon>Marinilabiliales</taxon>
        <taxon>Marinilabiliaceae</taxon>
        <taxon>Thermophagus</taxon>
    </lineage>
</organism>
<dbReference type="Pfam" id="PF00501">
    <property type="entry name" value="AMP-binding"/>
    <property type="match status" value="1"/>
</dbReference>
<dbReference type="InterPro" id="IPR000873">
    <property type="entry name" value="AMP-dep_synth/lig_dom"/>
</dbReference>
<dbReference type="PANTHER" id="PTHR43272:SF52">
    <property type="entry name" value="AMP-DEPENDENT SYNTHETASE_LIGASE DOMAIN-CONTAINING PROTEIN"/>
    <property type="match status" value="1"/>
</dbReference>
<accession>A0A1I1ZYT1</accession>
<dbReference type="InterPro" id="IPR036736">
    <property type="entry name" value="ACP-like_sf"/>
</dbReference>
<dbReference type="InterPro" id="IPR045851">
    <property type="entry name" value="AMP-bd_C_sf"/>
</dbReference>
<dbReference type="eggNOG" id="COG0204">
    <property type="taxonomic scope" value="Bacteria"/>
</dbReference>
<dbReference type="InterPro" id="IPR042099">
    <property type="entry name" value="ANL_N_sf"/>
</dbReference>
<name>A0A1I1ZYT1_9BACT</name>
<dbReference type="Gene3D" id="3.30.300.30">
    <property type="match status" value="1"/>
</dbReference>
<dbReference type="Proteomes" id="UP000181976">
    <property type="component" value="Unassembled WGS sequence"/>
</dbReference>
<dbReference type="Pfam" id="PF00550">
    <property type="entry name" value="PP-binding"/>
    <property type="match status" value="1"/>
</dbReference>
<evidence type="ECO:0000313" key="4">
    <source>
        <dbReference type="Proteomes" id="UP000181976"/>
    </source>
</evidence>
<dbReference type="GO" id="GO:0004467">
    <property type="term" value="F:long-chain fatty acid-CoA ligase activity"/>
    <property type="evidence" value="ECO:0007669"/>
    <property type="project" value="UniProtKB-EC"/>
</dbReference>
<evidence type="ECO:0000256" key="1">
    <source>
        <dbReference type="ARBA" id="ARBA00024484"/>
    </source>
</evidence>
<dbReference type="GO" id="GO:0016020">
    <property type="term" value="C:membrane"/>
    <property type="evidence" value="ECO:0007669"/>
    <property type="project" value="TreeGrafter"/>
</dbReference>
<dbReference type="AlphaFoldDB" id="A0A1I1ZYT1"/>
<dbReference type="InterPro" id="IPR002123">
    <property type="entry name" value="Plipid/glycerol_acylTrfase"/>
</dbReference>
<reference evidence="3 4" key="1">
    <citation type="submission" date="2016-10" db="EMBL/GenBank/DDBJ databases">
        <authorList>
            <person name="de Groot N.N."/>
        </authorList>
    </citation>
    <scope>NUCLEOTIDE SEQUENCE [LARGE SCALE GENOMIC DNA]</scope>
    <source>
        <strain evidence="3 4">DSM 19012</strain>
    </source>
</reference>
<dbReference type="SUPFAM" id="SSF56801">
    <property type="entry name" value="Acetyl-CoA synthetase-like"/>
    <property type="match status" value="1"/>
</dbReference>
<dbReference type="Gene3D" id="1.10.1200.10">
    <property type="entry name" value="ACP-like"/>
    <property type="match status" value="1"/>
</dbReference>
<dbReference type="Pfam" id="PF23562">
    <property type="entry name" value="AMP-binding_C_3"/>
    <property type="match status" value="1"/>
</dbReference>
<keyword evidence="4" id="KW-1185">Reference proteome</keyword>
<dbReference type="GO" id="GO:0016746">
    <property type="term" value="F:acyltransferase activity"/>
    <property type="evidence" value="ECO:0007669"/>
    <property type="project" value="InterPro"/>
</dbReference>
<dbReference type="InterPro" id="IPR020845">
    <property type="entry name" value="AMP-binding_CS"/>
</dbReference>
<dbReference type="SMART" id="SM00563">
    <property type="entry name" value="PlsC"/>
    <property type="match status" value="1"/>
</dbReference>
<dbReference type="EMBL" id="FONA01000010">
    <property type="protein sequence ID" value="SFE36825.1"/>
    <property type="molecule type" value="Genomic_DNA"/>
</dbReference>